<keyword evidence="6" id="KW-0106">Calcium</keyword>
<feature type="domain" description="Sulfatase N-terminal" evidence="7">
    <location>
        <begin position="34"/>
        <end position="386"/>
    </location>
</feature>
<evidence type="ECO:0000313" key="9">
    <source>
        <dbReference type="Proteomes" id="UP000732105"/>
    </source>
</evidence>
<keyword evidence="9" id="KW-1185">Reference proteome</keyword>
<evidence type="ECO:0000259" key="7">
    <source>
        <dbReference type="Pfam" id="PF00884"/>
    </source>
</evidence>
<name>A0ABX1X047_9BACT</name>
<dbReference type="InterPro" id="IPR017850">
    <property type="entry name" value="Alkaline_phosphatase_core_sf"/>
</dbReference>
<dbReference type="Pfam" id="PF00884">
    <property type="entry name" value="Sulfatase"/>
    <property type="match status" value="1"/>
</dbReference>
<comment type="cofactor">
    <cofactor evidence="1">
        <name>Ca(2+)</name>
        <dbReference type="ChEBI" id="CHEBI:29108"/>
    </cofactor>
</comment>
<accession>A0ABX1X047</accession>
<dbReference type="PANTHER" id="PTHR45953:SF1">
    <property type="entry name" value="IDURONATE 2-SULFATASE"/>
    <property type="match status" value="1"/>
</dbReference>
<dbReference type="SUPFAM" id="SSF53649">
    <property type="entry name" value="Alkaline phosphatase-like"/>
    <property type="match status" value="1"/>
</dbReference>
<organism evidence="8 9">
    <name type="scientific">Marinifilum caeruleilacunae</name>
    <dbReference type="NCBI Taxonomy" id="2499076"/>
    <lineage>
        <taxon>Bacteria</taxon>
        <taxon>Pseudomonadati</taxon>
        <taxon>Bacteroidota</taxon>
        <taxon>Bacteroidia</taxon>
        <taxon>Marinilabiliales</taxon>
        <taxon>Marinifilaceae</taxon>
    </lineage>
</organism>
<dbReference type="PANTHER" id="PTHR45953">
    <property type="entry name" value="IDURONATE 2-SULFATASE"/>
    <property type="match status" value="1"/>
</dbReference>
<evidence type="ECO:0000256" key="2">
    <source>
        <dbReference type="ARBA" id="ARBA00008779"/>
    </source>
</evidence>
<dbReference type="EMBL" id="RZNH01000041">
    <property type="protein sequence ID" value="NOU61769.1"/>
    <property type="molecule type" value="Genomic_DNA"/>
</dbReference>
<evidence type="ECO:0000256" key="6">
    <source>
        <dbReference type="ARBA" id="ARBA00022837"/>
    </source>
</evidence>
<evidence type="ECO:0000256" key="4">
    <source>
        <dbReference type="ARBA" id="ARBA00022729"/>
    </source>
</evidence>
<dbReference type="InterPro" id="IPR035874">
    <property type="entry name" value="IDS"/>
</dbReference>
<comment type="caution">
    <text evidence="8">The sequence shown here is derived from an EMBL/GenBank/DDBJ whole genome shotgun (WGS) entry which is preliminary data.</text>
</comment>
<evidence type="ECO:0000256" key="5">
    <source>
        <dbReference type="ARBA" id="ARBA00022801"/>
    </source>
</evidence>
<reference evidence="8 9" key="1">
    <citation type="submission" date="2018-12" db="EMBL/GenBank/DDBJ databases">
        <title>Marinifilum JC070 sp. nov., a marine bacterium isolated from Yongle Blue Hole in the South China Sea.</title>
        <authorList>
            <person name="Fu T."/>
        </authorList>
    </citation>
    <scope>NUCLEOTIDE SEQUENCE [LARGE SCALE GENOMIC DNA]</scope>
    <source>
        <strain evidence="8 9">JC070</strain>
    </source>
</reference>
<protein>
    <submittedName>
        <fullName evidence="8">DUF4976 domain-containing protein</fullName>
    </submittedName>
</protein>
<dbReference type="RefSeq" id="WP_171597025.1">
    <property type="nucleotide sequence ID" value="NZ_RZNH01000041.1"/>
</dbReference>
<dbReference type="InterPro" id="IPR000917">
    <property type="entry name" value="Sulfatase_N"/>
</dbReference>
<comment type="similarity">
    <text evidence="2">Belongs to the sulfatase family.</text>
</comment>
<keyword evidence="5" id="KW-0378">Hydrolase</keyword>
<keyword evidence="3" id="KW-0479">Metal-binding</keyword>
<evidence type="ECO:0000256" key="3">
    <source>
        <dbReference type="ARBA" id="ARBA00022723"/>
    </source>
</evidence>
<evidence type="ECO:0000313" key="8">
    <source>
        <dbReference type="EMBL" id="NOU61769.1"/>
    </source>
</evidence>
<proteinExistence type="inferred from homology"/>
<dbReference type="Gene3D" id="3.40.720.10">
    <property type="entry name" value="Alkaline Phosphatase, subunit A"/>
    <property type="match status" value="1"/>
</dbReference>
<sequence>MRFVSIKVLALFVISLLIASCGYKTSENINKQKKNVLFIAVDDLRLQAGIYGQSQMITPAIDELGNDGVVFNRAYCSVPVCGASRASLLSGLRPTSKRFVNYHTWKDKDAPDVTSIPKWFKENGYTTLSRGKIYHHSDDDLEAWSEEPYIPAAGISWRSYITEESRKIIEANKNPKNPDQVKGPPFEMADVEDNAYPDGMLTDKVIEDLNQFAKSKEPFFLGVGFWKPHLPFNAPKKYWDLYSEEDIQLADNPFMPQNAPKKAKTDWYELRGMYAGIPKEGPVSDELARQLIHGYYACVSYTDAQIGKVLKELKRLGLDKNTVVVLWGDHGWHLGEHGLWCKHCNFDKVMKAPLMFKAPGMKEGKKSNTLVEFIDIYPTLCDLAGIDMPEHLDGKSLQPVLNNPSKIHKDTVFTRYHSGESVITKRYVYTEWKKKNGNKVNMLYDHSNDPDENINVADNPKYEEVVKELSLKINKNHD</sequence>
<dbReference type="PROSITE" id="PS51257">
    <property type="entry name" value="PROKAR_LIPOPROTEIN"/>
    <property type="match status" value="1"/>
</dbReference>
<keyword evidence="4" id="KW-0732">Signal</keyword>
<gene>
    <name evidence="8" type="ORF">ELS83_18385</name>
</gene>
<dbReference type="CDD" id="cd16030">
    <property type="entry name" value="iduronate-2-sulfatase"/>
    <property type="match status" value="1"/>
</dbReference>
<dbReference type="Proteomes" id="UP000732105">
    <property type="component" value="Unassembled WGS sequence"/>
</dbReference>
<evidence type="ECO:0000256" key="1">
    <source>
        <dbReference type="ARBA" id="ARBA00001913"/>
    </source>
</evidence>